<organism evidence="11">
    <name type="scientific">hydrothermal vent metagenome</name>
    <dbReference type="NCBI Taxonomy" id="652676"/>
    <lineage>
        <taxon>unclassified sequences</taxon>
        <taxon>metagenomes</taxon>
        <taxon>ecological metagenomes</taxon>
    </lineage>
</organism>
<sequence>MKLSVKDEVNNLNTGHRISRIRVYSAGLSLIELIVVLAVFALVTTLAVPNFRNFVQNNQMSASANNLMGSLALARSEAIKRNQQVSVCASNNQTSCTGVDWNNGWIVFVDSDNPGVVDGTDEIINVVQGLPGGMDLSSTDPYIQFKPNGSLAACGACLLDIGTLQLASLAEAMRGWVAGVIYHLIPVNDVLAGRSDGGKSGCKRKGKHACPEEATPDTGTVPAETAPTTASEDPVIVQAQTGVEMILCDDERTNETGRRFFISISGHINVATYACN</sequence>
<evidence type="ECO:0000256" key="4">
    <source>
        <dbReference type="ARBA" id="ARBA00022519"/>
    </source>
</evidence>
<keyword evidence="5 9" id="KW-0812">Transmembrane</keyword>
<dbReference type="EMBL" id="UOFY01000008">
    <property type="protein sequence ID" value="VAX06444.1"/>
    <property type="molecule type" value="Genomic_DNA"/>
</dbReference>
<dbReference type="GO" id="GO:0015628">
    <property type="term" value="P:protein secretion by the type II secretion system"/>
    <property type="evidence" value="ECO:0007669"/>
    <property type="project" value="InterPro"/>
</dbReference>
<evidence type="ECO:0000256" key="7">
    <source>
        <dbReference type="ARBA" id="ARBA00023136"/>
    </source>
</evidence>
<dbReference type="GO" id="GO:0005886">
    <property type="term" value="C:plasma membrane"/>
    <property type="evidence" value="ECO:0007669"/>
    <property type="project" value="UniProtKB-SubCell"/>
</dbReference>
<evidence type="ECO:0000313" key="11">
    <source>
        <dbReference type="EMBL" id="VAX06444.1"/>
    </source>
</evidence>
<dbReference type="SUPFAM" id="SSF54523">
    <property type="entry name" value="Pili subunits"/>
    <property type="match status" value="1"/>
</dbReference>
<dbReference type="PROSITE" id="PS00409">
    <property type="entry name" value="PROKAR_NTER_METHYL"/>
    <property type="match status" value="1"/>
</dbReference>
<keyword evidence="7 9" id="KW-0472">Membrane</keyword>
<accession>A0A3B1B347</accession>
<dbReference type="AlphaFoldDB" id="A0A3B1B347"/>
<evidence type="ECO:0000256" key="5">
    <source>
        <dbReference type="ARBA" id="ARBA00022692"/>
    </source>
</evidence>
<dbReference type="NCBIfam" id="TIGR02532">
    <property type="entry name" value="IV_pilin_GFxxxE"/>
    <property type="match status" value="1"/>
</dbReference>
<name>A0A3B1B347_9ZZZZ</name>
<comment type="subcellular location">
    <subcellularLocation>
        <location evidence="1">Cell inner membrane</location>
        <topology evidence="1">Single-pass membrane protein</topology>
    </subcellularLocation>
</comment>
<feature type="transmembrane region" description="Helical" evidence="9">
    <location>
        <begin position="21"/>
        <end position="48"/>
    </location>
</feature>
<gene>
    <name evidence="11" type="ORF">MNBD_GAMMA25-1889</name>
</gene>
<keyword evidence="2" id="KW-1003">Cell membrane</keyword>
<evidence type="ECO:0000256" key="8">
    <source>
        <dbReference type="SAM" id="MobiDB-lite"/>
    </source>
</evidence>
<dbReference type="Gene3D" id="3.55.40.10">
    <property type="entry name" value="minor pseudopilin epsh domain"/>
    <property type="match status" value="1"/>
</dbReference>
<dbReference type="InterPro" id="IPR012902">
    <property type="entry name" value="N_methyl_site"/>
</dbReference>
<evidence type="ECO:0000259" key="10">
    <source>
        <dbReference type="Pfam" id="PF12019"/>
    </source>
</evidence>
<proteinExistence type="predicted"/>
<dbReference type="GO" id="GO:0015627">
    <property type="term" value="C:type II protein secretion system complex"/>
    <property type="evidence" value="ECO:0007669"/>
    <property type="project" value="InterPro"/>
</dbReference>
<dbReference type="Pfam" id="PF12019">
    <property type="entry name" value="GspH"/>
    <property type="match status" value="1"/>
</dbReference>
<dbReference type="InterPro" id="IPR045584">
    <property type="entry name" value="Pilin-like"/>
</dbReference>
<evidence type="ECO:0000256" key="2">
    <source>
        <dbReference type="ARBA" id="ARBA00022475"/>
    </source>
</evidence>
<evidence type="ECO:0000256" key="1">
    <source>
        <dbReference type="ARBA" id="ARBA00004377"/>
    </source>
</evidence>
<keyword evidence="6 9" id="KW-1133">Transmembrane helix</keyword>
<feature type="region of interest" description="Disordered" evidence="8">
    <location>
        <begin position="196"/>
        <end position="232"/>
    </location>
</feature>
<keyword evidence="4" id="KW-0997">Cell inner membrane</keyword>
<keyword evidence="3" id="KW-0488">Methylation</keyword>
<dbReference type="InterPro" id="IPR022346">
    <property type="entry name" value="T2SS_GspH"/>
</dbReference>
<evidence type="ECO:0000256" key="6">
    <source>
        <dbReference type="ARBA" id="ARBA00022989"/>
    </source>
</evidence>
<protein>
    <recommendedName>
        <fullName evidence="10">General secretion pathway GspH domain-containing protein</fullName>
    </recommendedName>
</protein>
<reference evidence="11" key="1">
    <citation type="submission" date="2018-06" db="EMBL/GenBank/DDBJ databases">
        <authorList>
            <person name="Zhirakovskaya E."/>
        </authorList>
    </citation>
    <scope>NUCLEOTIDE SEQUENCE</scope>
</reference>
<feature type="domain" description="General secretion pathway GspH" evidence="10">
    <location>
        <begin position="64"/>
        <end position="152"/>
    </location>
</feature>
<evidence type="ECO:0000256" key="9">
    <source>
        <dbReference type="SAM" id="Phobius"/>
    </source>
</evidence>
<evidence type="ECO:0000256" key="3">
    <source>
        <dbReference type="ARBA" id="ARBA00022481"/>
    </source>
</evidence>